<dbReference type="SUPFAM" id="SSF53448">
    <property type="entry name" value="Nucleotide-diphospho-sugar transferases"/>
    <property type="match status" value="1"/>
</dbReference>
<evidence type="ECO:0000259" key="1">
    <source>
        <dbReference type="Pfam" id="PF00535"/>
    </source>
</evidence>
<proteinExistence type="predicted"/>
<sequence>MEKLKVVVCGTIKNGEKTIQKNIENLLEIKKYCLDFKLVLYENDSTDNTVKILNKLRSETIHVISEKNITTLGGRTVILAWGRNTLLKYINKHFSDYDYIIMTDLDDVLKGFKAKMVQKEFEKDLSKWDVLTANCIGPYYDIYALRAKKNQIWDLDIQYDCWDMINHSTKLGFNRGLSTLIHVGNFQKVIPINEKLISVDSAFGGMGIYKMSIVKNCVYNGFTESCSCKEYLNKENHFKMGKCLATTCEHVSFHKQIREKNNGRIFICPSLLVYAEPQHIVKKN</sequence>
<dbReference type="Gene3D" id="3.90.550.10">
    <property type="entry name" value="Spore Coat Polysaccharide Biosynthesis Protein SpsA, Chain A"/>
    <property type="match status" value="1"/>
</dbReference>
<feature type="domain" description="Glycosyltransferase 2-like" evidence="1">
    <location>
        <begin position="12"/>
        <end position="123"/>
    </location>
</feature>
<dbReference type="InterPro" id="IPR029044">
    <property type="entry name" value="Nucleotide-diphossugar_trans"/>
</dbReference>
<name>A0A6C0CP31_9ZZZZ</name>
<protein>
    <recommendedName>
        <fullName evidence="1">Glycosyltransferase 2-like domain-containing protein</fullName>
    </recommendedName>
</protein>
<reference evidence="2" key="1">
    <citation type="journal article" date="2020" name="Nature">
        <title>Giant virus diversity and host interactions through global metagenomics.</title>
        <authorList>
            <person name="Schulz F."/>
            <person name="Roux S."/>
            <person name="Paez-Espino D."/>
            <person name="Jungbluth S."/>
            <person name="Walsh D.A."/>
            <person name="Denef V.J."/>
            <person name="McMahon K.D."/>
            <person name="Konstantinidis K.T."/>
            <person name="Eloe-Fadrosh E.A."/>
            <person name="Kyrpides N.C."/>
            <person name="Woyke T."/>
        </authorList>
    </citation>
    <scope>NUCLEOTIDE SEQUENCE</scope>
    <source>
        <strain evidence="2">GVMAG-M-3300021425-14</strain>
    </source>
</reference>
<organism evidence="2">
    <name type="scientific">viral metagenome</name>
    <dbReference type="NCBI Taxonomy" id="1070528"/>
    <lineage>
        <taxon>unclassified sequences</taxon>
        <taxon>metagenomes</taxon>
        <taxon>organismal metagenomes</taxon>
    </lineage>
</organism>
<evidence type="ECO:0000313" key="2">
    <source>
        <dbReference type="EMBL" id="QHT05987.1"/>
    </source>
</evidence>
<dbReference type="Pfam" id="PF00535">
    <property type="entry name" value="Glycos_transf_2"/>
    <property type="match status" value="1"/>
</dbReference>
<dbReference type="CDD" id="cd00761">
    <property type="entry name" value="Glyco_tranf_GTA_type"/>
    <property type="match status" value="1"/>
</dbReference>
<dbReference type="EMBL" id="MN739462">
    <property type="protein sequence ID" value="QHT05987.1"/>
    <property type="molecule type" value="Genomic_DNA"/>
</dbReference>
<accession>A0A6C0CP31</accession>
<dbReference type="InterPro" id="IPR001173">
    <property type="entry name" value="Glyco_trans_2-like"/>
</dbReference>
<dbReference type="AlphaFoldDB" id="A0A6C0CP31"/>